<organism evidence="1 2">
    <name type="scientific">Rheinheimera maricola</name>
    <dbReference type="NCBI Taxonomy" id="2793282"/>
    <lineage>
        <taxon>Bacteria</taxon>
        <taxon>Pseudomonadati</taxon>
        <taxon>Pseudomonadota</taxon>
        <taxon>Gammaproteobacteria</taxon>
        <taxon>Chromatiales</taxon>
        <taxon>Chromatiaceae</taxon>
        <taxon>Rheinheimera</taxon>
    </lineage>
</organism>
<accession>A0ABS7X454</accession>
<dbReference type="EMBL" id="JAERPS020000001">
    <property type="protein sequence ID" value="MBZ9610086.1"/>
    <property type="molecule type" value="Genomic_DNA"/>
</dbReference>
<dbReference type="RefSeq" id="WP_205312470.1">
    <property type="nucleotide sequence ID" value="NZ_JAERPS020000001.1"/>
</dbReference>
<proteinExistence type="predicted"/>
<evidence type="ECO:0000313" key="2">
    <source>
        <dbReference type="Proteomes" id="UP000663814"/>
    </source>
</evidence>
<sequence length="48" mass="5767">MHGIISSTLYRAAFRDPVLQRQFDRALLSVLLDNWYEQLQLKYLQQLN</sequence>
<protein>
    <submittedName>
        <fullName evidence="1">Uncharacterized protein</fullName>
    </submittedName>
</protein>
<keyword evidence="2" id="KW-1185">Reference proteome</keyword>
<evidence type="ECO:0000313" key="1">
    <source>
        <dbReference type="EMBL" id="MBZ9610086.1"/>
    </source>
</evidence>
<comment type="caution">
    <text evidence="1">The sequence shown here is derived from an EMBL/GenBank/DDBJ whole genome shotgun (WGS) entry which is preliminary data.</text>
</comment>
<dbReference type="Proteomes" id="UP000663814">
    <property type="component" value="Unassembled WGS sequence"/>
</dbReference>
<name>A0ABS7X454_9GAMM</name>
<reference evidence="1 2" key="1">
    <citation type="submission" date="2020-12" db="EMBL/GenBank/DDBJ databases">
        <authorList>
            <person name="Ruan W."/>
            <person name="Khan S.A."/>
            <person name="Jeon C.O."/>
        </authorList>
    </citation>
    <scope>NUCLEOTIDE SEQUENCE [LARGE SCALE GENOMIC DNA]</scope>
    <source>
        <strain evidence="1 2">MA-13</strain>
    </source>
</reference>
<gene>
    <name evidence="1" type="ORF">I4W93_000585</name>
</gene>
<reference evidence="1 2" key="2">
    <citation type="submission" date="2021-08" db="EMBL/GenBank/DDBJ databases">
        <title>Rheinheimera aquimaris sp. nov., isolated from seawater of the East Sea in Korea.</title>
        <authorList>
            <person name="Kim K.H."/>
            <person name="Wenting R."/>
            <person name="Kim K.R."/>
            <person name="Jeon C.O."/>
        </authorList>
    </citation>
    <scope>NUCLEOTIDE SEQUENCE [LARGE SCALE GENOMIC DNA]</scope>
    <source>
        <strain evidence="1 2">MA-13</strain>
    </source>
</reference>